<organism evidence="5 6">
    <name type="scientific">Stenotrophomonas maltophilia</name>
    <name type="common">Pseudomonas maltophilia</name>
    <name type="synonym">Xanthomonas maltophilia</name>
    <dbReference type="NCBI Taxonomy" id="40324"/>
    <lineage>
        <taxon>Bacteria</taxon>
        <taxon>Pseudomonadati</taxon>
        <taxon>Pseudomonadota</taxon>
        <taxon>Gammaproteobacteria</taxon>
        <taxon>Lysobacterales</taxon>
        <taxon>Lysobacteraceae</taxon>
        <taxon>Stenotrophomonas</taxon>
        <taxon>Stenotrophomonas maltophilia group</taxon>
    </lineage>
</organism>
<evidence type="ECO:0000313" key="6">
    <source>
        <dbReference type="Proteomes" id="UP001214521"/>
    </source>
</evidence>
<dbReference type="PANTHER" id="PTHR33164:SF64">
    <property type="entry name" value="TRANSCRIPTIONAL REGULATOR SLYA"/>
    <property type="match status" value="1"/>
</dbReference>
<evidence type="ECO:0000256" key="2">
    <source>
        <dbReference type="ARBA" id="ARBA00023125"/>
    </source>
</evidence>
<evidence type="ECO:0000259" key="4">
    <source>
        <dbReference type="PROSITE" id="PS50995"/>
    </source>
</evidence>
<dbReference type="InterPro" id="IPR036388">
    <property type="entry name" value="WH-like_DNA-bd_sf"/>
</dbReference>
<protein>
    <submittedName>
        <fullName evidence="5">MarR family transcriptional regulator</fullName>
    </submittedName>
</protein>
<dbReference type="InterPro" id="IPR039422">
    <property type="entry name" value="MarR/SlyA-like"/>
</dbReference>
<dbReference type="CDD" id="cd00090">
    <property type="entry name" value="HTH_ARSR"/>
    <property type="match status" value="1"/>
</dbReference>
<evidence type="ECO:0000313" key="5">
    <source>
        <dbReference type="EMBL" id="EKT4440237.1"/>
    </source>
</evidence>
<keyword evidence="1" id="KW-0805">Transcription regulation</keyword>
<reference evidence="5" key="1">
    <citation type="submission" date="2022-07" db="EMBL/GenBank/DDBJ databases">
        <authorList>
            <consortium name="Clinical and Environmental Microbiology Branch: Whole genome sequencing antimicrobial resistance pathogens in the healthcare setting"/>
        </authorList>
    </citation>
    <scope>NUCLEOTIDE SEQUENCE</scope>
    <source>
        <strain evidence="5">Stenotrophomonas_maltophilia_2021CK-00905</strain>
    </source>
</reference>
<proteinExistence type="predicted"/>
<comment type="caution">
    <text evidence="5">The sequence shown here is derived from an EMBL/GenBank/DDBJ whole genome shotgun (WGS) entry which is preliminary data.</text>
</comment>
<dbReference type="GO" id="GO:0006950">
    <property type="term" value="P:response to stress"/>
    <property type="evidence" value="ECO:0007669"/>
    <property type="project" value="TreeGrafter"/>
</dbReference>
<dbReference type="InterPro" id="IPR000835">
    <property type="entry name" value="HTH_MarR-typ"/>
</dbReference>
<evidence type="ECO:0000256" key="3">
    <source>
        <dbReference type="ARBA" id="ARBA00023163"/>
    </source>
</evidence>
<dbReference type="Gene3D" id="1.10.10.10">
    <property type="entry name" value="Winged helix-like DNA-binding domain superfamily/Winged helix DNA-binding domain"/>
    <property type="match status" value="1"/>
</dbReference>
<dbReference type="EMBL" id="ABLOMU010000006">
    <property type="protein sequence ID" value="EKT4440237.1"/>
    <property type="molecule type" value="Genomic_DNA"/>
</dbReference>
<dbReference type="GO" id="GO:0003677">
    <property type="term" value="F:DNA binding"/>
    <property type="evidence" value="ECO:0007669"/>
    <property type="project" value="UniProtKB-KW"/>
</dbReference>
<keyword evidence="2" id="KW-0238">DNA-binding</keyword>
<dbReference type="GO" id="GO:0003700">
    <property type="term" value="F:DNA-binding transcription factor activity"/>
    <property type="evidence" value="ECO:0007669"/>
    <property type="project" value="InterPro"/>
</dbReference>
<evidence type="ECO:0000256" key="1">
    <source>
        <dbReference type="ARBA" id="ARBA00023015"/>
    </source>
</evidence>
<dbReference type="InterPro" id="IPR011991">
    <property type="entry name" value="ArsR-like_HTH"/>
</dbReference>
<dbReference type="SMART" id="SM00347">
    <property type="entry name" value="HTH_MARR"/>
    <property type="match status" value="1"/>
</dbReference>
<sequence length="151" mass="16159">MVHAVPPAERPAFAALARAAYQLSAADARLRGRATREAGALSMTHARVLKLLDERGPLSVTALAEGTETSTAAVTQLLKGLVAAGYVDKQEAADDRRKVRVKLTPAGRARHRQREASIQQWMQQALAQYSDADLSAATQILGQLGALYDAL</sequence>
<dbReference type="InterPro" id="IPR036390">
    <property type="entry name" value="WH_DNA-bd_sf"/>
</dbReference>
<name>A0AAI9FY74_STEMA</name>
<feature type="domain" description="HTH marR-type" evidence="4">
    <location>
        <begin position="9"/>
        <end position="146"/>
    </location>
</feature>
<dbReference type="PANTHER" id="PTHR33164">
    <property type="entry name" value="TRANSCRIPTIONAL REGULATOR, MARR FAMILY"/>
    <property type="match status" value="1"/>
</dbReference>
<dbReference type="Proteomes" id="UP001214521">
    <property type="component" value="Unassembled WGS sequence"/>
</dbReference>
<dbReference type="SUPFAM" id="SSF46785">
    <property type="entry name" value="Winged helix' DNA-binding domain"/>
    <property type="match status" value="1"/>
</dbReference>
<gene>
    <name evidence="5" type="ORF">QEK83_000849</name>
</gene>
<dbReference type="PROSITE" id="PS50995">
    <property type="entry name" value="HTH_MARR_2"/>
    <property type="match status" value="1"/>
</dbReference>
<keyword evidence="3" id="KW-0804">Transcription</keyword>
<dbReference type="RefSeq" id="WP_088479558.1">
    <property type="nucleotide sequence ID" value="NZ_CP056088.1"/>
</dbReference>
<accession>A0AAI9FY74</accession>
<dbReference type="Pfam" id="PF12802">
    <property type="entry name" value="MarR_2"/>
    <property type="match status" value="1"/>
</dbReference>
<dbReference type="AlphaFoldDB" id="A0AAI9FY74"/>